<evidence type="ECO:0000256" key="12">
    <source>
        <dbReference type="ARBA" id="ARBA00047353"/>
    </source>
</evidence>
<keyword evidence="9" id="KW-0460">Magnesium</keyword>
<evidence type="ECO:0000313" key="14">
    <source>
        <dbReference type="Proteomes" id="UP001604336"/>
    </source>
</evidence>
<evidence type="ECO:0000256" key="4">
    <source>
        <dbReference type="ARBA" id="ARBA00005432"/>
    </source>
</evidence>
<dbReference type="PANTHER" id="PTHR21528">
    <property type="entry name" value="DEHYDRODOLICHYL DIPHOSPHATE SYNTHASE COMPLEX SUBUNIT NUS1"/>
    <property type="match status" value="1"/>
</dbReference>
<evidence type="ECO:0000256" key="8">
    <source>
        <dbReference type="ARBA" id="ARBA00022824"/>
    </source>
</evidence>
<dbReference type="EC" id="2.5.1.87" evidence="5"/>
<evidence type="ECO:0000313" key="13">
    <source>
        <dbReference type="EMBL" id="KAL2460150.1"/>
    </source>
</evidence>
<keyword evidence="10" id="KW-1133">Transmembrane helix</keyword>
<protein>
    <recommendedName>
        <fullName evidence="5">ditrans,polycis-polyprenyl diphosphate synthase [(2E,6E)-farnesyldiphosphate specific]</fullName>
        <ecNumber evidence="5">2.5.1.87</ecNumber>
    </recommendedName>
</protein>
<dbReference type="EMBL" id="JBFOLK010000014">
    <property type="protein sequence ID" value="KAL2460150.1"/>
    <property type="molecule type" value="Genomic_DNA"/>
</dbReference>
<keyword evidence="6" id="KW-0808">Transferase</keyword>
<comment type="subcellular location">
    <subcellularLocation>
        <location evidence="2">Endoplasmic reticulum membrane</location>
    </subcellularLocation>
</comment>
<dbReference type="SUPFAM" id="SSF64005">
    <property type="entry name" value="Undecaprenyl diphosphate synthase"/>
    <property type="match status" value="1"/>
</dbReference>
<accession>A0ABD1P8G3</accession>
<evidence type="ECO:0000256" key="2">
    <source>
        <dbReference type="ARBA" id="ARBA00004586"/>
    </source>
</evidence>
<evidence type="ECO:0000256" key="7">
    <source>
        <dbReference type="ARBA" id="ARBA00022692"/>
    </source>
</evidence>
<dbReference type="PANTHER" id="PTHR21528:SF0">
    <property type="entry name" value="DEHYDRODOLICHYL DIPHOSPHATE SYNTHASE COMPLEX SUBUNIT NUS1"/>
    <property type="match status" value="1"/>
</dbReference>
<dbReference type="InterPro" id="IPR036424">
    <property type="entry name" value="UPP_synth-like_sf"/>
</dbReference>
<comment type="pathway">
    <text evidence="3">Protein modification; protein glycosylation.</text>
</comment>
<name>A0ABD1P8G3_9LAMI</name>
<gene>
    <name evidence="13" type="ORF">Adt_43570</name>
</gene>
<comment type="catalytic activity">
    <reaction evidence="12">
        <text>n isopentenyl diphosphate + (2E,6E)-farnesyl diphosphate = a di-trans,poly-cis-polyprenyl diphosphate + n diphosphate</text>
        <dbReference type="Rhea" id="RHEA:53008"/>
        <dbReference type="Rhea" id="RHEA-COMP:19494"/>
        <dbReference type="ChEBI" id="CHEBI:33019"/>
        <dbReference type="ChEBI" id="CHEBI:128769"/>
        <dbReference type="ChEBI" id="CHEBI:136960"/>
        <dbReference type="ChEBI" id="CHEBI:175763"/>
        <dbReference type="EC" id="2.5.1.87"/>
    </reaction>
</comment>
<dbReference type="AlphaFoldDB" id="A0ABD1P8G3"/>
<reference evidence="14" key="1">
    <citation type="submission" date="2024-07" db="EMBL/GenBank/DDBJ databases">
        <title>Two chromosome-level genome assemblies of Korean endemic species Abeliophyllum distichum and Forsythia ovata (Oleaceae).</title>
        <authorList>
            <person name="Jang H."/>
        </authorList>
    </citation>
    <scope>NUCLEOTIDE SEQUENCE [LARGE SCALE GENOMIC DNA]</scope>
</reference>
<dbReference type="Proteomes" id="UP001604336">
    <property type="component" value="Unassembled WGS sequence"/>
</dbReference>
<comment type="similarity">
    <text evidence="4">Belongs to the UPP synthase family.</text>
</comment>
<evidence type="ECO:0000256" key="10">
    <source>
        <dbReference type="ARBA" id="ARBA00022989"/>
    </source>
</evidence>
<evidence type="ECO:0000256" key="9">
    <source>
        <dbReference type="ARBA" id="ARBA00022842"/>
    </source>
</evidence>
<proteinExistence type="inferred from homology"/>
<evidence type="ECO:0000256" key="1">
    <source>
        <dbReference type="ARBA" id="ARBA00001946"/>
    </source>
</evidence>
<evidence type="ECO:0000256" key="6">
    <source>
        <dbReference type="ARBA" id="ARBA00022679"/>
    </source>
</evidence>
<dbReference type="GO" id="GO:0005789">
    <property type="term" value="C:endoplasmic reticulum membrane"/>
    <property type="evidence" value="ECO:0007669"/>
    <property type="project" value="UniProtKB-SubCell"/>
</dbReference>
<keyword evidence="11" id="KW-0472">Membrane</keyword>
<organism evidence="13 14">
    <name type="scientific">Abeliophyllum distichum</name>
    <dbReference type="NCBI Taxonomy" id="126358"/>
    <lineage>
        <taxon>Eukaryota</taxon>
        <taxon>Viridiplantae</taxon>
        <taxon>Streptophyta</taxon>
        <taxon>Embryophyta</taxon>
        <taxon>Tracheophyta</taxon>
        <taxon>Spermatophyta</taxon>
        <taxon>Magnoliopsida</taxon>
        <taxon>eudicotyledons</taxon>
        <taxon>Gunneridae</taxon>
        <taxon>Pentapetalae</taxon>
        <taxon>asterids</taxon>
        <taxon>lamiids</taxon>
        <taxon>Lamiales</taxon>
        <taxon>Oleaceae</taxon>
        <taxon>Forsythieae</taxon>
        <taxon>Abeliophyllum</taxon>
    </lineage>
</organism>
<keyword evidence="7" id="KW-0812">Transmembrane</keyword>
<dbReference type="Gene3D" id="3.40.1180.10">
    <property type="entry name" value="Decaprenyl diphosphate synthase-like"/>
    <property type="match status" value="1"/>
</dbReference>
<keyword evidence="14" id="KW-1185">Reference proteome</keyword>
<evidence type="ECO:0000256" key="11">
    <source>
        <dbReference type="ARBA" id="ARBA00023136"/>
    </source>
</evidence>
<comment type="cofactor">
    <cofactor evidence="1">
        <name>Mg(2+)</name>
        <dbReference type="ChEBI" id="CHEBI:18420"/>
    </cofactor>
</comment>
<evidence type="ECO:0000256" key="3">
    <source>
        <dbReference type="ARBA" id="ARBA00004922"/>
    </source>
</evidence>
<evidence type="ECO:0000256" key="5">
    <source>
        <dbReference type="ARBA" id="ARBA00012596"/>
    </source>
</evidence>
<keyword evidence="8" id="KW-0256">Endoplasmic reticulum</keyword>
<dbReference type="InterPro" id="IPR038887">
    <property type="entry name" value="Nus1/NgBR"/>
</dbReference>
<sequence>MTLISNNLWIRNPFYIKIFPELDMLGLDFIRLLMFIRWLESTILDLGDEMQKFYSWMCSSGDLGRCLLWHIIHLIVNIWYLLLRLSNALENYLISSSLLTRYNTLNISKVRYLAIVIDSEEALQIPKVLELVRWLAVIGLKNVCLYDKEGVLKNSKEVIMGRSKSQKMSKETTRIQPLFEHKYMNLEVISFSDGKEAVAKAANFLFEKDYSSANMEKLNLKEADMAAALTSIGCGGTDPDLMLIYGPARCHLGFPAWRMSYTEIVHMGSLKSMNFGSLVKAIHGFTMVHQNYGT</sequence>
<comment type="caution">
    <text evidence="13">The sequence shown here is derived from an EMBL/GenBank/DDBJ whole genome shotgun (WGS) entry which is preliminary data.</text>
</comment>
<dbReference type="GO" id="GO:0045547">
    <property type="term" value="F:ditrans,polycis-polyprenyl diphosphate synthase [(2E,6E)-farnesyl diphosphate specific] activity"/>
    <property type="evidence" value="ECO:0007669"/>
    <property type="project" value="UniProtKB-EC"/>
</dbReference>